<evidence type="ECO:0000313" key="12">
    <source>
        <dbReference type="Proteomes" id="UP001626550"/>
    </source>
</evidence>
<feature type="domain" description="TOG" evidence="10">
    <location>
        <begin position="1179"/>
        <end position="1402"/>
    </location>
</feature>
<dbReference type="InterPro" id="IPR048491">
    <property type="entry name" value="XMAP215_CLASP_TOG"/>
</dbReference>
<gene>
    <name evidence="11" type="primary">CKAP5_2</name>
    <name evidence="11" type="ORF">Ciccas_009152</name>
</gene>
<feature type="domain" description="TOG" evidence="10">
    <location>
        <begin position="555"/>
        <end position="787"/>
    </location>
</feature>
<feature type="region of interest" description="Disordered" evidence="9">
    <location>
        <begin position="491"/>
        <end position="529"/>
    </location>
</feature>
<feature type="domain" description="TOG" evidence="10">
    <location>
        <begin position="823"/>
        <end position="1071"/>
    </location>
</feature>
<feature type="compositionally biased region" description="Basic and acidic residues" evidence="9">
    <location>
        <begin position="491"/>
        <end position="524"/>
    </location>
</feature>
<feature type="region of interest" description="Disordered" evidence="9">
    <location>
        <begin position="1066"/>
        <end position="1131"/>
    </location>
</feature>
<evidence type="ECO:0000256" key="6">
    <source>
        <dbReference type="ARBA" id="ARBA00023212"/>
    </source>
</evidence>
<proteinExistence type="inferred from homology"/>
<dbReference type="Pfam" id="PF21041">
    <property type="entry name" value="XMAP215_CLASP_TOG"/>
    <property type="match status" value="3"/>
</dbReference>
<keyword evidence="5" id="KW-0498">Mitosis</keyword>
<dbReference type="GO" id="GO:0005813">
    <property type="term" value="C:centrosome"/>
    <property type="evidence" value="ECO:0007669"/>
    <property type="project" value="UniProtKB-SubCell"/>
</dbReference>
<dbReference type="Pfam" id="PF21040">
    <property type="entry name" value="CEP104-like_TOG"/>
    <property type="match status" value="2"/>
</dbReference>
<evidence type="ECO:0000256" key="7">
    <source>
        <dbReference type="ARBA" id="ARBA00023306"/>
    </source>
</evidence>
<dbReference type="FunFam" id="1.25.10.10:FF:000019">
    <property type="entry name" value="Cytoskeleton-associated protein 5"/>
    <property type="match status" value="1"/>
</dbReference>
<dbReference type="SMART" id="SM01349">
    <property type="entry name" value="TOG"/>
    <property type="match status" value="5"/>
</dbReference>
<keyword evidence="4" id="KW-0677">Repeat</keyword>
<keyword evidence="6" id="KW-0206">Cytoskeleton</keyword>
<dbReference type="InterPro" id="IPR016024">
    <property type="entry name" value="ARM-type_fold"/>
</dbReference>
<evidence type="ECO:0000259" key="10">
    <source>
        <dbReference type="SMART" id="SM01349"/>
    </source>
</evidence>
<reference evidence="11 12" key="1">
    <citation type="submission" date="2024-11" db="EMBL/GenBank/DDBJ databases">
        <title>Adaptive evolution of stress response genes in parasites aligns with host niche diversity.</title>
        <authorList>
            <person name="Hahn C."/>
            <person name="Resl P."/>
        </authorList>
    </citation>
    <scope>NUCLEOTIDE SEQUENCE [LARGE SCALE GENOMIC DNA]</scope>
    <source>
        <strain evidence="11">EGGRZ-B1_66</strain>
        <tissue evidence="11">Body</tissue>
    </source>
</reference>
<evidence type="ECO:0000256" key="3">
    <source>
        <dbReference type="ARBA" id="ARBA00022618"/>
    </source>
</evidence>
<comment type="similarity">
    <text evidence="8">Belongs to the TOG/XMAP215 family.</text>
</comment>
<protein>
    <submittedName>
        <fullName evidence="11">Cytoskeleton associated protein 5</fullName>
    </submittedName>
</protein>
<name>A0ABD2PY28_9PLAT</name>
<dbReference type="GO" id="GO:0051301">
    <property type="term" value="P:cell division"/>
    <property type="evidence" value="ECO:0007669"/>
    <property type="project" value="UniProtKB-KW"/>
</dbReference>
<keyword evidence="3" id="KW-0132">Cell division</keyword>
<evidence type="ECO:0000256" key="5">
    <source>
        <dbReference type="ARBA" id="ARBA00022776"/>
    </source>
</evidence>
<keyword evidence="12" id="KW-1185">Reference proteome</keyword>
<dbReference type="InterPro" id="IPR011989">
    <property type="entry name" value="ARM-like"/>
</dbReference>
<dbReference type="SUPFAM" id="SSF48371">
    <property type="entry name" value="ARM repeat"/>
    <property type="match status" value="2"/>
</dbReference>
<dbReference type="InterPro" id="IPR045110">
    <property type="entry name" value="XMAP215"/>
</dbReference>
<comment type="subcellular location">
    <subcellularLocation>
        <location evidence="1">Cytoplasm</location>
        <location evidence="1">Cytoskeleton</location>
        <location evidence="1">Microtubule organizing center</location>
        <location evidence="1">Centrosome</location>
    </subcellularLocation>
</comment>
<feature type="domain" description="TOG" evidence="10">
    <location>
        <begin position="263"/>
        <end position="499"/>
    </location>
</feature>
<evidence type="ECO:0000256" key="4">
    <source>
        <dbReference type="ARBA" id="ARBA00022737"/>
    </source>
</evidence>
<organism evidence="11 12">
    <name type="scientific">Cichlidogyrus casuarinus</name>
    <dbReference type="NCBI Taxonomy" id="1844966"/>
    <lineage>
        <taxon>Eukaryota</taxon>
        <taxon>Metazoa</taxon>
        <taxon>Spiralia</taxon>
        <taxon>Lophotrochozoa</taxon>
        <taxon>Platyhelminthes</taxon>
        <taxon>Monogenea</taxon>
        <taxon>Monopisthocotylea</taxon>
        <taxon>Dactylogyridea</taxon>
        <taxon>Ancyrocephalidae</taxon>
        <taxon>Cichlidogyrus</taxon>
    </lineage>
</organism>
<feature type="compositionally biased region" description="Acidic residues" evidence="9">
    <location>
        <begin position="1104"/>
        <end position="1115"/>
    </location>
</feature>
<evidence type="ECO:0000256" key="8">
    <source>
        <dbReference type="ARBA" id="ARBA00025722"/>
    </source>
</evidence>
<comment type="caution">
    <text evidence="11">The sequence shown here is derived from an EMBL/GenBank/DDBJ whole genome shotgun (WGS) entry which is preliminary data.</text>
</comment>
<keyword evidence="7" id="KW-0131">Cell cycle</keyword>
<dbReference type="PANTHER" id="PTHR12609">
    <property type="entry name" value="MICROTUBULE ASSOCIATED PROTEIN XMAP215"/>
    <property type="match status" value="1"/>
</dbReference>
<accession>A0ABD2PY28</accession>
<dbReference type="FunFam" id="1.25.10.10:FF:000050">
    <property type="entry name" value="Cytoskeleton-associated protein 5 isoform X1"/>
    <property type="match status" value="1"/>
</dbReference>
<evidence type="ECO:0000313" key="11">
    <source>
        <dbReference type="EMBL" id="KAL3312259.1"/>
    </source>
</evidence>
<sequence length="1402" mass="155048">MADENEWKKLPTIEKIEHQQWKARLEGYNEALKLFPLESEDSPVFGNYIHLMKKIAKDSNAVAQEKGLELLLCFLDTSKIASKCAQDVCPVLVGSAIGSARAKTRDLAVENLLKFIELEKQDVVIESLVTGLSQKQPKIVQSSAQALRQALSLFGKNVIPIKTFIKPALGLLEAREAPTRDASKSLFVEMYRWAGAAIEPQLSGLKQVLLDELKAEFSKTTPAKRPERYLKSQKPTQVEVEVVAGAVADEEEEEVMVEDDPYDLADPVDILSKIPSDFNTNMESKKWQERQEGLKSISNLLDNAIKLQTGDYGDLFKSLIKVVGKDTNVMLVAQAAKLLCQLAQALRKHFQPFSMATITCCIDKFKEKKPTVVAALRDLIDAAVRPIPSLDSIVEPVVEALGNKNPSIRAEIALFLMRAFKRCTREMLPKKVLKAYIMPLCKTCQDTVPEVRDSSFDAIAATMLILGENALQPFLADVDQLRVNRIKESLQKLKGDQSSETAPPKKSEPVSPKEDKKRAKEETTKVVPKKTPVEKTAPKAVKTVTDPNALPSESEMNEEAALEKCREYFGQENVKLITAPNWKERLAAAQDINTKLDCLEPANLVSQAVCKLLLVNPGLKDSNFQVLKLRFDLLTKVFTIKPLCSQFLAEMLFPDVVDKIGDVKAGQNAKDCLTALANATKYEIVGLAVLKAASTQKSPKTQAECFNWLFSTATDFGFCLPGKEVVPILKTALAASSAEIRKAALSVAGIAYLYLGDRFRAAFEGEKPAVEALLKEEFDKYAGQKPPPATKGAAARVAQSSTVDDVQVDVEKDAEQVEEEEEELFERIDISDKVTSAMLEKFNSKNWKERKESLDEITGVLDETKKSLKNGPNLPEILTAIAKMATDVNKILGKSAVKLVENFGVALSKSDCQKLVKNIMPHLLAALNDSKEPQRKVVVDALNLWAERATFLPMTQDEFLLEALEKGTLFVRTELFLWLGTQLKDIKHGGAKSKKLPADFGDRLAPQILAGLLDRDPKCRKNVQDALQSFVRALGNPAFARALKKVPEASRGALQAQFDEAREAVMKAEPAPQPVAVKVVRPDGETEQPPGPSKRQSVKPVPVEEPDEPVEELDEPIPKKKTQPAKGKALTSKKEAELRALEAAAAIPPLLVNNLKSQRFSDEKKRKLLKWDFDAPTKEHVAQLNGQWTSIGAANDLVTQLCHTDFKQFIKALDTLQKLLDGIWTSVDGFQAVLSNLDLILKWMVLRFFETNPVVLGKSLDLCKRIFYAMADQGIALAEIEAQSFMPYLVMKAGDSKDVMRQEVRAILEKANEIYPPERMYVFVAGGLKSKVNKARQECLCELGRMILDYGIDICQPSPKPALKQLATQIGDRDSGVRTAALNALVGAYDILGEQLYKILGS</sequence>
<feature type="domain" description="TOG" evidence="10">
    <location>
        <begin position="1"/>
        <end position="226"/>
    </location>
</feature>
<evidence type="ECO:0000256" key="2">
    <source>
        <dbReference type="ARBA" id="ARBA00022490"/>
    </source>
</evidence>
<evidence type="ECO:0000256" key="9">
    <source>
        <dbReference type="SAM" id="MobiDB-lite"/>
    </source>
</evidence>
<keyword evidence="2" id="KW-0963">Cytoplasm</keyword>
<dbReference type="InterPro" id="IPR034085">
    <property type="entry name" value="TOG"/>
</dbReference>
<feature type="non-terminal residue" evidence="11">
    <location>
        <position position="1402"/>
    </location>
</feature>
<dbReference type="FunFam" id="1.25.10.10:FF:000063">
    <property type="entry name" value="Putative cytoskeleton-associated protein 5"/>
    <property type="match status" value="1"/>
</dbReference>
<dbReference type="Gene3D" id="1.25.10.10">
    <property type="entry name" value="Leucine-rich Repeat Variant"/>
    <property type="match status" value="5"/>
</dbReference>
<evidence type="ECO:0000256" key="1">
    <source>
        <dbReference type="ARBA" id="ARBA00004300"/>
    </source>
</evidence>
<dbReference type="Proteomes" id="UP001626550">
    <property type="component" value="Unassembled WGS sequence"/>
</dbReference>
<dbReference type="EMBL" id="JBJKFK010001777">
    <property type="protein sequence ID" value="KAL3312259.1"/>
    <property type="molecule type" value="Genomic_DNA"/>
</dbReference>